<feature type="compositionally biased region" description="Polar residues" evidence="1">
    <location>
        <begin position="709"/>
        <end position="718"/>
    </location>
</feature>
<feature type="compositionally biased region" description="Low complexity" evidence="1">
    <location>
        <begin position="194"/>
        <end position="205"/>
    </location>
</feature>
<name>E9AZX4_LEIMU</name>
<feature type="compositionally biased region" description="Low complexity" evidence="1">
    <location>
        <begin position="626"/>
        <end position="642"/>
    </location>
</feature>
<feature type="region of interest" description="Disordered" evidence="1">
    <location>
        <begin position="1"/>
        <end position="39"/>
    </location>
</feature>
<feature type="region of interest" description="Disordered" evidence="1">
    <location>
        <begin position="827"/>
        <end position="847"/>
    </location>
</feature>
<reference evidence="2 3" key="1">
    <citation type="journal article" date="2011" name="Genome Res.">
        <title>Chromosome and gene copy number variation allow major structural change between species and strains of Leishmania.</title>
        <authorList>
            <person name="Rogers M.B."/>
            <person name="Hilley J.D."/>
            <person name="Dickens N.J."/>
            <person name="Wilkes J."/>
            <person name="Bates P.A."/>
            <person name="Depledge D.P."/>
            <person name="Harris D."/>
            <person name="Her Y."/>
            <person name="Herzyk P."/>
            <person name="Imamura H."/>
            <person name="Otto T.D."/>
            <person name="Sanders M."/>
            <person name="Seeger K."/>
            <person name="Dujardin J.C."/>
            <person name="Berriman M."/>
            <person name="Smith D.F."/>
            <person name="Hertz-Fowler C."/>
            <person name="Mottram J.C."/>
        </authorList>
    </citation>
    <scope>NUCLEOTIDE SEQUENCE [LARGE SCALE GENOMIC DNA]</scope>
    <source>
        <strain evidence="2 3">MHOM/GT/2001/U1103</strain>
    </source>
</reference>
<feature type="compositionally biased region" description="Polar residues" evidence="1">
    <location>
        <begin position="23"/>
        <end position="39"/>
    </location>
</feature>
<dbReference type="GeneID" id="13450699"/>
<dbReference type="VEuPathDB" id="TriTrypDB:LmxM.28.1540"/>
<protein>
    <submittedName>
        <fullName evidence="2">Uncharacterized protein</fullName>
    </submittedName>
</protein>
<feature type="compositionally biased region" description="Polar residues" evidence="1">
    <location>
        <begin position="206"/>
        <end position="217"/>
    </location>
</feature>
<dbReference type="AlphaFoldDB" id="E9AZX4"/>
<dbReference type="OMA" id="HLSWTRT"/>
<proteinExistence type="predicted"/>
<evidence type="ECO:0000313" key="2">
    <source>
        <dbReference type="EMBL" id="CBZ28525.1"/>
    </source>
</evidence>
<keyword evidence="3" id="KW-1185">Reference proteome</keyword>
<accession>E9AZX4</accession>
<feature type="compositionally biased region" description="Polar residues" evidence="1">
    <location>
        <begin position="833"/>
        <end position="843"/>
    </location>
</feature>
<feature type="region of interest" description="Disordered" evidence="1">
    <location>
        <begin position="194"/>
        <end position="241"/>
    </location>
</feature>
<evidence type="ECO:0000313" key="3">
    <source>
        <dbReference type="Proteomes" id="UP000007259"/>
    </source>
</evidence>
<dbReference type="RefSeq" id="XP_003876996.1">
    <property type="nucleotide sequence ID" value="XM_003876947.1"/>
</dbReference>
<sequence>MVSTGPKKSSSPTLSKLTLKSTAPQSTLTSLQNVSSNSTMEVTDATSVSSGAITAATSASAQSCSPYFAYYAAGLDGVGALHDVDTDDLVAALASSARDRGDLSFSASMMGGPHVGEQPPVPAARTLSKRKYPKLLTQLAREIRWMHKNLRRRYSHNATPRVRCIYSASPSLSSLSSGSTGICEDSEDLLCTTSLRSSMRRSPSLQTAMMSHGGSSPTHRKRGAASSTKPCRRTLESGEVEQVQPAALPEVTPDPYAPPSCQYVVRGRAFMTPGDDTFGSARNDSSASSVMRAAYGGRVDRAAAVWGTTYVAESAFSLGGDGRMEDLYRGHDDSPSAVDFGRDDTSDGEAVSNVAAGASDRRGLQVDCTRSPSGIHEGAQAGGDEAAFGDSYQVFFSGVVDLQRRLHNLKQQTASLRAFYAQERRARLRFKGKGQHLSWTRTVEAANTIHFWRQKVSILRLFESQYLSVLRSFQQELQLVDPTMEKTRQLRRLPESAAAKPDTTAGVMQARRAFLSSLQVIAAQEQHLKKLGEQMEACWKANAALREDLRHLEQCEARVPHNTFATAGMDVEHFIASLPPRTSVCGLHSAISYTSMHSLDSLGSTETPMLLTAQNLSFMSSDGGDDNVANAASNGSSHSGHNPTPPSLCGAAAPAAPLVSCTKRTSIASSAHASPVKPKRLKYVICSVALGHEEGGGDSSSSRIAPSYIGSSTPTTNSQKRRLSERHVTFALEPEVLDARPRFSAHSRTVELLEQICLDKQSPCNALLLLQSALAERLDQLVQLRGSWDGAITGEALTLTPSVTPQPCTFDTFSSGGTVCHSRDKLTVPSPKSLRSPTTSTLMTKGESSRYSKVKQKACTTCSTM</sequence>
<dbReference type="PhylomeDB" id="E9AZX4"/>
<evidence type="ECO:0000256" key="1">
    <source>
        <dbReference type="SAM" id="MobiDB-lite"/>
    </source>
</evidence>
<dbReference type="EMBL" id="FR799581">
    <property type="protein sequence ID" value="CBZ28525.1"/>
    <property type="molecule type" value="Genomic_DNA"/>
</dbReference>
<feature type="region of interest" description="Disordered" evidence="1">
    <location>
        <begin position="622"/>
        <end position="648"/>
    </location>
</feature>
<gene>
    <name evidence="2" type="ORF">LMXM_28_1540</name>
</gene>
<dbReference type="KEGG" id="lmi:LMXM_28_1540"/>
<dbReference type="OrthoDB" id="264874at2759"/>
<feature type="region of interest" description="Disordered" evidence="1">
    <location>
        <begin position="694"/>
        <end position="723"/>
    </location>
</feature>
<feature type="compositionally biased region" description="Low complexity" evidence="1">
    <location>
        <begin position="1"/>
        <end position="22"/>
    </location>
</feature>
<dbReference type="Proteomes" id="UP000007259">
    <property type="component" value="Chromosome 28"/>
</dbReference>
<organism evidence="2 3">
    <name type="scientific">Leishmania mexicana (strain MHOM/GT/2001/U1103)</name>
    <dbReference type="NCBI Taxonomy" id="929439"/>
    <lineage>
        <taxon>Eukaryota</taxon>
        <taxon>Discoba</taxon>
        <taxon>Euglenozoa</taxon>
        <taxon>Kinetoplastea</taxon>
        <taxon>Metakinetoplastina</taxon>
        <taxon>Trypanosomatida</taxon>
        <taxon>Trypanosomatidae</taxon>
        <taxon>Leishmaniinae</taxon>
        <taxon>Leishmania</taxon>
    </lineage>
</organism>